<keyword evidence="1" id="KW-0472">Membrane</keyword>
<evidence type="ECO:0000313" key="2">
    <source>
        <dbReference type="EMBL" id="TCL63762.1"/>
    </source>
</evidence>
<dbReference type="InterPro" id="IPR006750">
    <property type="entry name" value="YdcZ"/>
</dbReference>
<proteinExistence type="predicted"/>
<dbReference type="EMBL" id="SLUN01000020">
    <property type="protein sequence ID" value="TCL63762.1"/>
    <property type="molecule type" value="Genomic_DNA"/>
</dbReference>
<evidence type="ECO:0000256" key="1">
    <source>
        <dbReference type="SAM" id="Phobius"/>
    </source>
</evidence>
<feature type="transmembrane region" description="Helical" evidence="1">
    <location>
        <begin position="41"/>
        <end position="59"/>
    </location>
</feature>
<organism evidence="2 3">
    <name type="scientific">Hydrogenispora ethanolica</name>
    <dbReference type="NCBI Taxonomy" id="1082276"/>
    <lineage>
        <taxon>Bacteria</taxon>
        <taxon>Bacillati</taxon>
        <taxon>Bacillota</taxon>
        <taxon>Hydrogenispora</taxon>
    </lineage>
</organism>
<protein>
    <submittedName>
        <fullName evidence="2">Transporter family-2 protein</fullName>
    </submittedName>
</protein>
<name>A0A4R1RDY2_HYDET</name>
<keyword evidence="3" id="KW-1185">Reference proteome</keyword>
<feature type="transmembrane region" description="Helical" evidence="1">
    <location>
        <begin position="71"/>
        <end position="88"/>
    </location>
</feature>
<gene>
    <name evidence="2" type="ORF">EDC14_102047</name>
</gene>
<evidence type="ECO:0000313" key="3">
    <source>
        <dbReference type="Proteomes" id="UP000295008"/>
    </source>
</evidence>
<comment type="caution">
    <text evidence="2">The sequence shown here is derived from an EMBL/GenBank/DDBJ whole genome shotgun (WGS) entry which is preliminary data.</text>
</comment>
<dbReference type="GO" id="GO:0005886">
    <property type="term" value="C:plasma membrane"/>
    <property type="evidence" value="ECO:0007669"/>
    <property type="project" value="TreeGrafter"/>
</dbReference>
<feature type="transmembrane region" description="Helical" evidence="1">
    <location>
        <begin position="126"/>
        <end position="146"/>
    </location>
</feature>
<dbReference type="PANTHER" id="PTHR34821">
    <property type="entry name" value="INNER MEMBRANE PROTEIN YDCZ"/>
    <property type="match status" value="1"/>
</dbReference>
<dbReference type="AlphaFoldDB" id="A0A4R1RDY2"/>
<keyword evidence="1" id="KW-0812">Transmembrane</keyword>
<dbReference type="RefSeq" id="WP_132015286.1">
    <property type="nucleotide sequence ID" value="NZ_SLUN01000020.1"/>
</dbReference>
<keyword evidence="1" id="KW-1133">Transmembrane helix</keyword>
<dbReference type="PANTHER" id="PTHR34821:SF2">
    <property type="entry name" value="INNER MEMBRANE PROTEIN YDCZ"/>
    <property type="match status" value="1"/>
</dbReference>
<dbReference type="OrthoDB" id="9789346at2"/>
<reference evidence="2 3" key="1">
    <citation type="submission" date="2019-03" db="EMBL/GenBank/DDBJ databases">
        <title>Genomic Encyclopedia of Type Strains, Phase IV (KMG-IV): sequencing the most valuable type-strain genomes for metagenomic binning, comparative biology and taxonomic classification.</title>
        <authorList>
            <person name="Goeker M."/>
        </authorList>
    </citation>
    <scope>NUCLEOTIDE SEQUENCE [LARGE SCALE GENOMIC DNA]</scope>
    <source>
        <strain evidence="2 3">LX-B</strain>
    </source>
</reference>
<accession>A0A4R1RDY2</accession>
<dbReference type="Proteomes" id="UP000295008">
    <property type="component" value="Unassembled WGS sequence"/>
</dbReference>
<sequence>MDFKGKLIPLLFAAASGALMAIQGTFNSVLGKVIGLLEGTFSVHLIGTITAGILLFFLGNGSFAKMGSVPWFAWLGGPIGVAIIFGVAVSIPKLGVGVATTSIIAAQLLTAYLIDHFGLFGMEHIPFTMLKLGGIILIVVGSKLLLN</sequence>
<dbReference type="Pfam" id="PF04657">
    <property type="entry name" value="DMT_YdcZ"/>
    <property type="match status" value="1"/>
</dbReference>